<dbReference type="Pfam" id="PF12833">
    <property type="entry name" value="HTH_18"/>
    <property type="match status" value="1"/>
</dbReference>
<keyword evidence="1" id="KW-0805">Transcription regulation</keyword>
<dbReference type="Gene3D" id="3.40.50.880">
    <property type="match status" value="1"/>
</dbReference>
<dbReference type="PROSITE" id="PS01124">
    <property type="entry name" value="HTH_ARAC_FAMILY_2"/>
    <property type="match status" value="1"/>
</dbReference>
<dbReference type="InterPro" id="IPR018060">
    <property type="entry name" value="HTH_AraC"/>
</dbReference>
<feature type="domain" description="HTH araC/xylS-type" evidence="3">
    <location>
        <begin position="221"/>
        <end position="319"/>
    </location>
</feature>
<dbReference type="PANTHER" id="PTHR43130:SF11">
    <property type="entry name" value="TRANSCRIPTIONAL REGULATORY PROTEIN"/>
    <property type="match status" value="1"/>
</dbReference>
<name>W0EZB9_9BACT</name>
<dbReference type="Proteomes" id="UP000003586">
    <property type="component" value="Chromosome"/>
</dbReference>
<evidence type="ECO:0000313" key="5">
    <source>
        <dbReference type="Proteomes" id="UP000003586"/>
    </source>
</evidence>
<evidence type="ECO:0000256" key="1">
    <source>
        <dbReference type="ARBA" id="ARBA00023015"/>
    </source>
</evidence>
<dbReference type="PANTHER" id="PTHR43130">
    <property type="entry name" value="ARAC-FAMILY TRANSCRIPTIONAL REGULATOR"/>
    <property type="match status" value="1"/>
</dbReference>
<dbReference type="eggNOG" id="COG4977">
    <property type="taxonomic scope" value="Bacteria"/>
</dbReference>
<dbReference type="STRING" id="929713.NIASO_06530"/>
<evidence type="ECO:0000259" key="3">
    <source>
        <dbReference type="PROSITE" id="PS01124"/>
    </source>
</evidence>
<accession>W0EZB9</accession>
<organism evidence="4 5">
    <name type="scientific">Niabella soli DSM 19437</name>
    <dbReference type="NCBI Taxonomy" id="929713"/>
    <lineage>
        <taxon>Bacteria</taxon>
        <taxon>Pseudomonadati</taxon>
        <taxon>Bacteroidota</taxon>
        <taxon>Chitinophagia</taxon>
        <taxon>Chitinophagales</taxon>
        <taxon>Chitinophagaceae</taxon>
        <taxon>Niabella</taxon>
    </lineage>
</organism>
<evidence type="ECO:0000313" key="4">
    <source>
        <dbReference type="EMBL" id="AHF14908.1"/>
    </source>
</evidence>
<dbReference type="InterPro" id="IPR052158">
    <property type="entry name" value="INH-QAR"/>
</dbReference>
<gene>
    <name evidence="4" type="ORF">NIASO_06530</name>
</gene>
<dbReference type="SUPFAM" id="SSF52317">
    <property type="entry name" value="Class I glutamine amidotransferase-like"/>
    <property type="match status" value="1"/>
</dbReference>
<dbReference type="SMART" id="SM00342">
    <property type="entry name" value="HTH_ARAC"/>
    <property type="match status" value="1"/>
</dbReference>
<dbReference type="InterPro" id="IPR002818">
    <property type="entry name" value="DJ-1/PfpI"/>
</dbReference>
<dbReference type="KEGG" id="nso:NIASO_06530"/>
<dbReference type="Pfam" id="PF01965">
    <property type="entry name" value="DJ-1_PfpI"/>
    <property type="match status" value="1"/>
</dbReference>
<dbReference type="InterPro" id="IPR029062">
    <property type="entry name" value="Class_I_gatase-like"/>
</dbReference>
<reference evidence="4 5" key="1">
    <citation type="submission" date="2013-12" db="EMBL/GenBank/DDBJ databases">
        <authorList>
            <consortium name="DOE Joint Genome Institute"/>
            <person name="Eisen J."/>
            <person name="Huntemann M."/>
            <person name="Han J."/>
            <person name="Chen A."/>
            <person name="Kyrpides N."/>
            <person name="Mavromatis K."/>
            <person name="Markowitz V."/>
            <person name="Palaniappan K."/>
            <person name="Ivanova N."/>
            <person name="Schaumberg A."/>
            <person name="Pati A."/>
            <person name="Liolios K."/>
            <person name="Nordberg H.P."/>
            <person name="Cantor M.N."/>
            <person name="Hua S.X."/>
            <person name="Woyke T."/>
        </authorList>
    </citation>
    <scope>NUCLEOTIDE SEQUENCE [LARGE SCALE GENOMIC DNA]</scope>
    <source>
        <strain evidence="5">DSM 19437</strain>
    </source>
</reference>
<dbReference type="GO" id="GO:0003700">
    <property type="term" value="F:DNA-binding transcription factor activity"/>
    <property type="evidence" value="ECO:0007669"/>
    <property type="project" value="InterPro"/>
</dbReference>
<dbReference type="InterPro" id="IPR009057">
    <property type="entry name" value="Homeodomain-like_sf"/>
</dbReference>
<dbReference type="EMBL" id="CP007035">
    <property type="protein sequence ID" value="AHF14908.1"/>
    <property type="molecule type" value="Genomic_DNA"/>
</dbReference>
<dbReference type="HOGENOM" id="CLU_000445_59_0_10"/>
<keyword evidence="5" id="KW-1185">Reference proteome</keyword>
<dbReference type="AlphaFoldDB" id="W0EZB9"/>
<protein>
    <submittedName>
        <fullName evidence="4">AraC family transcriptional regulator</fullName>
    </submittedName>
</protein>
<proteinExistence type="predicted"/>
<dbReference type="SUPFAM" id="SSF46689">
    <property type="entry name" value="Homeodomain-like"/>
    <property type="match status" value="2"/>
</dbReference>
<keyword evidence="2" id="KW-0804">Transcription</keyword>
<dbReference type="Gene3D" id="1.10.10.60">
    <property type="entry name" value="Homeodomain-like"/>
    <property type="match status" value="2"/>
</dbReference>
<dbReference type="RefSeq" id="WP_025298745.1">
    <property type="nucleotide sequence ID" value="NZ_CP007035.1"/>
</dbReference>
<evidence type="ECO:0000256" key="2">
    <source>
        <dbReference type="ARBA" id="ARBA00023163"/>
    </source>
</evidence>
<dbReference type="OrthoDB" id="9803764at2"/>
<dbReference type="GO" id="GO:0043565">
    <property type="term" value="F:sequence-specific DNA binding"/>
    <property type="evidence" value="ECO:0007669"/>
    <property type="project" value="InterPro"/>
</dbReference>
<sequence>MKKIFVYVPINGVIEAITPAVRIFQTANDFLAANGLPPKFKVELTGLKKTITLSEGPYTITVDRLLKDVSEADLFIVPALLHPSMATAVEANSAAFPQLTALHAKGTEMASLCLGAFLLAATGVLDGKKCSTHWAYYNEFMQLYPQVTIASGSVITDEAGVYSSGGANSIWNLLLYLVEKYTNREMAILLAKFFAIDIDRNSQNAFSIFKGQKDHPDEDIIKAQDFIEKNISERIAIDQLASMIAVSRRSFERRFKQATNNTVLEYIQRVRIEAAKRKFESRRLNINEVMYDVGYTDTKAFRDVFKKVTGLTPIEYRNKYYKPNLDISFTPGYGLS</sequence>